<evidence type="ECO:0000256" key="1">
    <source>
        <dbReference type="SAM" id="Phobius"/>
    </source>
</evidence>
<evidence type="ECO:0000313" key="2">
    <source>
        <dbReference type="EMBL" id="AFK50527.1"/>
    </source>
</evidence>
<organism evidence="2 3">
    <name type="scientific">Thermogladius calderae (strain DSM 22663 / VKM B-2946 / 1633)</name>
    <dbReference type="NCBI Taxonomy" id="1184251"/>
    <lineage>
        <taxon>Archaea</taxon>
        <taxon>Thermoproteota</taxon>
        <taxon>Thermoprotei</taxon>
        <taxon>Desulfurococcales</taxon>
        <taxon>Desulfurococcaceae</taxon>
        <taxon>Thermogladius</taxon>
    </lineage>
</organism>
<dbReference type="Proteomes" id="UP000005270">
    <property type="component" value="Chromosome"/>
</dbReference>
<keyword evidence="1" id="KW-0472">Membrane</keyword>
<name>I3TCN9_THEC1</name>
<keyword evidence="1" id="KW-0812">Transmembrane</keyword>
<feature type="transmembrane region" description="Helical" evidence="1">
    <location>
        <begin position="16"/>
        <end position="36"/>
    </location>
</feature>
<dbReference type="KEGG" id="thg:TCELL_0102"/>
<keyword evidence="1" id="KW-1133">Transmembrane helix</keyword>
<dbReference type="InParanoid" id="I3TCN9"/>
<dbReference type="STRING" id="1184251.TCELL_0102"/>
<dbReference type="HOGENOM" id="CLU_3302931_0_0_2"/>
<dbReference type="EMBL" id="CP003531">
    <property type="protein sequence ID" value="AFK50527.1"/>
    <property type="molecule type" value="Genomic_DNA"/>
</dbReference>
<accession>I3TCN9</accession>
<dbReference type="AlphaFoldDB" id="I3TCN9"/>
<gene>
    <name evidence="2" type="ordered locus">TCELL_0102</name>
</gene>
<sequence length="39" mass="4206">MCDVGGATGTAASLFYFYRLLSALYVGVVKEIYLALDIT</sequence>
<proteinExistence type="predicted"/>
<reference evidence="2 3" key="1">
    <citation type="journal article" date="2012" name="J. Bacteriol.">
        <title>Complete genome sequence of the hyperthermophilic cellulolytic Crenarchaeon 'Thermogladius cellulolyticus' 1633.</title>
        <authorList>
            <person name="Mardanov A.V."/>
            <person name="Kochetkova T.V."/>
            <person name="Beletsky A.V."/>
            <person name="Bonch-Osmolovskaya E.A."/>
            <person name="Ravin N.V."/>
            <person name="Skryabin K.G."/>
        </authorList>
    </citation>
    <scope>NUCLEOTIDE SEQUENCE [LARGE SCALE GENOMIC DNA]</scope>
    <source>
        <strain evidence="3">DSM 22663 / VKM B-2946 / 1633</strain>
    </source>
</reference>
<evidence type="ECO:0000313" key="3">
    <source>
        <dbReference type="Proteomes" id="UP000005270"/>
    </source>
</evidence>
<keyword evidence="3" id="KW-1185">Reference proteome</keyword>
<protein>
    <submittedName>
        <fullName evidence="2">Uncharacterized protein</fullName>
    </submittedName>
</protein>